<sequence>MLDLAVPSDYGSWASGFPIVVIRNHAQLVDGFPNAYSYLVAINVPQFCVYIKGCVERQRGCNAKTGSMQDDSSKEPDHFFSILRQRPSVRFSRQAS</sequence>
<organism evidence="1 2">
    <name type="scientific">Cupriavidus neocaledonicus</name>
    <dbReference type="NCBI Taxonomy" id="1040979"/>
    <lineage>
        <taxon>Bacteria</taxon>
        <taxon>Pseudomonadati</taxon>
        <taxon>Pseudomonadota</taxon>
        <taxon>Betaproteobacteria</taxon>
        <taxon>Burkholderiales</taxon>
        <taxon>Burkholderiaceae</taxon>
        <taxon>Cupriavidus</taxon>
    </lineage>
</organism>
<gene>
    <name evidence="1" type="ORF">CBM2607_MP21450</name>
</gene>
<dbReference type="AlphaFoldDB" id="A0A375HSA8"/>
<name>A0A375HSA8_9BURK</name>
<accession>A0A375HSA8</accession>
<evidence type="ECO:0000313" key="1">
    <source>
        <dbReference type="EMBL" id="SPD60792.1"/>
    </source>
</evidence>
<reference evidence="1 2" key="1">
    <citation type="submission" date="2018-01" db="EMBL/GenBank/DDBJ databases">
        <authorList>
            <person name="Clerissi C."/>
        </authorList>
    </citation>
    <scope>NUCLEOTIDE SEQUENCE [LARGE SCALE GENOMIC DNA]</scope>
    <source>
        <strain evidence="1">Cupriavidus taiwanensis STM 6160</strain>
        <plasmid evidence="2">ii</plasmid>
    </source>
</reference>
<proteinExistence type="predicted"/>
<keyword evidence="1" id="KW-0614">Plasmid</keyword>
<geneLocation type="plasmid" evidence="2">
    <name>ii</name>
</geneLocation>
<dbReference type="Proteomes" id="UP000255168">
    <property type="component" value="Plasmid II"/>
</dbReference>
<evidence type="ECO:0000313" key="2">
    <source>
        <dbReference type="Proteomes" id="UP000255168"/>
    </source>
</evidence>
<dbReference type="EMBL" id="LT984807">
    <property type="protein sequence ID" value="SPD60792.1"/>
    <property type="molecule type" value="Genomic_DNA"/>
</dbReference>
<protein>
    <submittedName>
        <fullName evidence="1">Uncharacterized protein</fullName>
    </submittedName>
</protein>